<organism evidence="7 8">
    <name type="scientific">Pisum sativum</name>
    <name type="common">Garden pea</name>
    <name type="synonym">Lathyrus oleraceus</name>
    <dbReference type="NCBI Taxonomy" id="3888"/>
    <lineage>
        <taxon>Eukaryota</taxon>
        <taxon>Viridiplantae</taxon>
        <taxon>Streptophyta</taxon>
        <taxon>Embryophyta</taxon>
        <taxon>Tracheophyta</taxon>
        <taxon>Spermatophyta</taxon>
        <taxon>Magnoliopsida</taxon>
        <taxon>eudicotyledons</taxon>
        <taxon>Gunneridae</taxon>
        <taxon>Pentapetalae</taxon>
        <taxon>rosids</taxon>
        <taxon>fabids</taxon>
        <taxon>Fabales</taxon>
        <taxon>Fabaceae</taxon>
        <taxon>Papilionoideae</taxon>
        <taxon>50 kb inversion clade</taxon>
        <taxon>NPAAA clade</taxon>
        <taxon>Hologalegina</taxon>
        <taxon>IRL clade</taxon>
        <taxon>Fabeae</taxon>
        <taxon>Lathyrus</taxon>
    </lineage>
</organism>
<evidence type="ECO:0000313" key="7">
    <source>
        <dbReference type="EMBL" id="KAI5388016.1"/>
    </source>
</evidence>
<dbReference type="EMBL" id="JAMSHJ010000007">
    <property type="protein sequence ID" value="KAI5388016.1"/>
    <property type="molecule type" value="Genomic_DNA"/>
</dbReference>
<gene>
    <name evidence="7" type="ORF">KIW84_073923</name>
</gene>
<dbReference type="PANTHER" id="PTHR31906">
    <property type="entry name" value="PLASTID-LIPID-ASSOCIATED PROTEIN 4, CHLOROPLASTIC-RELATED"/>
    <property type="match status" value="1"/>
</dbReference>
<protein>
    <recommendedName>
        <fullName evidence="6">Plastid lipid-associated protein/fibrillin conserved domain-containing protein</fullName>
    </recommendedName>
</protein>
<keyword evidence="5" id="KW-1133">Transmembrane helix</keyword>
<name>A0A9D4VQW9_PEA</name>
<dbReference type="Pfam" id="PF04755">
    <property type="entry name" value="PAP_fibrillin"/>
    <property type="match status" value="1"/>
</dbReference>
<reference evidence="7 8" key="1">
    <citation type="journal article" date="2022" name="Nat. Genet.">
        <title>Improved pea reference genome and pan-genome highlight genomic features and evolutionary characteristics.</title>
        <authorList>
            <person name="Yang T."/>
            <person name="Liu R."/>
            <person name="Luo Y."/>
            <person name="Hu S."/>
            <person name="Wang D."/>
            <person name="Wang C."/>
            <person name="Pandey M.K."/>
            <person name="Ge S."/>
            <person name="Xu Q."/>
            <person name="Li N."/>
            <person name="Li G."/>
            <person name="Huang Y."/>
            <person name="Saxena R.K."/>
            <person name="Ji Y."/>
            <person name="Li M."/>
            <person name="Yan X."/>
            <person name="He Y."/>
            <person name="Liu Y."/>
            <person name="Wang X."/>
            <person name="Xiang C."/>
            <person name="Varshney R.K."/>
            <person name="Ding H."/>
            <person name="Gao S."/>
            <person name="Zong X."/>
        </authorList>
    </citation>
    <scope>NUCLEOTIDE SEQUENCE [LARGE SCALE GENOMIC DNA]</scope>
    <source>
        <strain evidence="7 8">cv. Zhongwan 6</strain>
    </source>
</reference>
<keyword evidence="3" id="KW-0934">Plastid</keyword>
<dbReference type="Proteomes" id="UP001058974">
    <property type="component" value="Chromosome 7"/>
</dbReference>
<comment type="similarity">
    <text evidence="2">Belongs to the PAP/fibrillin family.</text>
</comment>
<comment type="subcellular location">
    <subcellularLocation>
        <location evidence="1">Plastid</location>
    </subcellularLocation>
</comment>
<evidence type="ECO:0000259" key="6">
    <source>
        <dbReference type="Pfam" id="PF04755"/>
    </source>
</evidence>
<evidence type="ECO:0000256" key="5">
    <source>
        <dbReference type="SAM" id="Phobius"/>
    </source>
</evidence>
<evidence type="ECO:0000256" key="3">
    <source>
        <dbReference type="ARBA" id="ARBA00022640"/>
    </source>
</evidence>
<evidence type="ECO:0000313" key="8">
    <source>
        <dbReference type="Proteomes" id="UP001058974"/>
    </source>
</evidence>
<dbReference type="GO" id="GO:0009536">
    <property type="term" value="C:plastid"/>
    <property type="evidence" value="ECO:0007669"/>
    <property type="project" value="UniProtKB-SubCell"/>
</dbReference>
<keyword evidence="5" id="KW-0812">Transmembrane</keyword>
<feature type="transmembrane region" description="Helical" evidence="5">
    <location>
        <begin position="89"/>
        <end position="109"/>
    </location>
</feature>
<evidence type="ECO:0000256" key="1">
    <source>
        <dbReference type="ARBA" id="ARBA00004474"/>
    </source>
</evidence>
<sequence length="110" mass="11956">MQVRAMDLWGTEKEVPSLAVVVAEVKLTDYETEKLKKALVGSFYGTDRGLKATSETRAEIVELITQLEAKNPTPASNDALTLLNGKWTLAYTSFAGLFPLLSSGLLPLLV</sequence>
<comment type="caution">
    <text evidence="7">The sequence shown here is derived from an EMBL/GenBank/DDBJ whole genome shotgun (WGS) entry which is preliminary data.</text>
</comment>
<evidence type="ECO:0000256" key="4">
    <source>
        <dbReference type="ARBA" id="ARBA00022946"/>
    </source>
</evidence>
<evidence type="ECO:0000256" key="2">
    <source>
        <dbReference type="ARBA" id="ARBA00005845"/>
    </source>
</evidence>
<keyword evidence="5" id="KW-0472">Membrane</keyword>
<feature type="domain" description="Plastid lipid-associated protein/fibrillin conserved" evidence="6">
    <location>
        <begin position="33"/>
        <end position="109"/>
    </location>
</feature>
<accession>A0A9D4VQW9</accession>
<dbReference type="AlphaFoldDB" id="A0A9D4VQW9"/>
<keyword evidence="4" id="KW-0809">Transit peptide</keyword>
<proteinExistence type="inferred from homology"/>
<dbReference type="InterPro" id="IPR006843">
    <property type="entry name" value="PAP/fibrillin_dom"/>
</dbReference>
<dbReference type="InterPro" id="IPR039633">
    <property type="entry name" value="PAP"/>
</dbReference>
<dbReference type="Gramene" id="Psat07G0392300-T4">
    <property type="protein sequence ID" value="KAI5388016.1"/>
    <property type="gene ID" value="KIW84_073923"/>
</dbReference>
<keyword evidence="8" id="KW-1185">Reference proteome</keyword>